<dbReference type="PROSITE" id="PS50887">
    <property type="entry name" value="GGDEF"/>
    <property type="match status" value="1"/>
</dbReference>
<sequence length="98" mass="11139">MDDHQHERDRREHDMASRLQGLAERVASMEQEALGYPQTLRAAIEACPFHFKGERVVITTSIGISAFRSGERSDQVLKRADEALYRAKADGRNRVEQA</sequence>
<dbReference type="PANTHER" id="PTHR45138:SF9">
    <property type="entry name" value="DIGUANYLATE CYCLASE DGCM-RELATED"/>
    <property type="match status" value="1"/>
</dbReference>
<feature type="region of interest" description="Disordered" evidence="2">
    <location>
        <begin position="1"/>
        <end position="23"/>
    </location>
</feature>
<keyword evidence="5" id="KW-1185">Reference proteome</keyword>
<dbReference type="GO" id="GO:0043709">
    <property type="term" value="P:cell adhesion involved in single-species biofilm formation"/>
    <property type="evidence" value="ECO:0007669"/>
    <property type="project" value="TreeGrafter"/>
</dbReference>
<dbReference type="InterPro" id="IPR029787">
    <property type="entry name" value="Nucleotide_cyclase"/>
</dbReference>
<reference evidence="4 5" key="1">
    <citation type="journal article" date="2017" name="Curr. Biol.">
        <title>Genome architecture and evolution of a unichromosomal asexual nematode.</title>
        <authorList>
            <person name="Fradin H."/>
            <person name="Zegar C."/>
            <person name="Gutwein M."/>
            <person name="Lucas J."/>
            <person name="Kovtun M."/>
            <person name="Corcoran D."/>
            <person name="Baugh L.R."/>
            <person name="Kiontke K."/>
            <person name="Gunsalus K."/>
            <person name="Fitch D.H."/>
            <person name="Piano F."/>
        </authorList>
    </citation>
    <scope>NUCLEOTIDE SEQUENCE [LARGE SCALE GENOMIC DNA]</scope>
    <source>
        <strain evidence="4">PF1309</strain>
    </source>
</reference>
<dbReference type="Proteomes" id="UP000218231">
    <property type="component" value="Unassembled WGS sequence"/>
</dbReference>
<evidence type="ECO:0000313" key="4">
    <source>
        <dbReference type="EMBL" id="PAV73062.1"/>
    </source>
</evidence>
<dbReference type="EMBL" id="LIAE01008668">
    <property type="protein sequence ID" value="PAV73062.1"/>
    <property type="molecule type" value="Genomic_DNA"/>
</dbReference>
<dbReference type="Pfam" id="PF00990">
    <property type="entry name" value="GGDEF"/>
    <property type="match status" value="1"/>
</dbReference>
<dbReference type="InterPro" id="IPR000160">
    <property type="entry name" value="GGDEF_dom"/>
</dbReference>
<dbReference type="GO" id="GO:0005886">
    <property type="term" value="C:plasma membrane"/>
    <property type="evidence" value="ECO:0007669"/>
    <property type="project" value="TreeGrafter"/>
</dbReference>
<keyword evidence="1" id="KW-0456">Lyase</keyword>
<organism evidence="4 5">
    <name type="scientific">Diploscapter pachys</name>
    <dbReference type="NCBI Taxonomy" id="2018661"/>
    <lineage>
        <taxon>Eukaryota</taxon>
        <taxon>Metazoa</taxon>
        <taxon>Ecdysozoa</taxon>
        <taxon>Nematoda</taxon>
        <taxon>Chromadorea</taxon>
        <taxon>Rhabditida</taxon>
        <taxon>Rhabditina</taxon>
        <taxon>Rhabditomorpha</taxon>
        <taxon>Rhabditoidea</taxon>
        <taxon>Rhabditidae</taxon>
        <taxon>Diploscapter</taxon>
    </lineage>
</organism>
<evidence type="ECO:0000259" key="3">
    <source>
        <dbReference type="PROSITE" id="PS50887"/>
    </source>
</evidence>
<dbReference type="OrthoDB" id="19824at2759"/>
<dbReference type="GO" id="GO:0016829">
    <property type="term" value="F:lyase activity"/>
    <property type="evidence" value="ECO:0007669"/>
    <property type="project" value="UniProtKB-KW"/>
</dbReference>
<comment type="caution">
    <text evidence="4">The sequence shown here is derived from an EMBL/GenBank/DDBJ whole genome shotgun (WGS) entry which is preliminary data.</text>
</comment>
<dbReference type="NCBIfam" id="TIGR00254">
    <property type="entry name" value="GGDEF"/>
    <property type="match status" value="1"/>
</dbReference>
<dbReference type="PANTHER" id="PTHR45138">
    <property type="entry name" value="REGULATORY COMPONENTS OF SENSORY TRANSDUCTION SYSTEM"/>
    <property type="match status" value="1"/>
</dbReference>
<dbReference type="SUPFAM" id="SSF55073">
    <property type="entry name" value="Nucleotide cyclase"/>
    <property type="match status" value="1"/>
</dbReference>
<evidence type="ECO:0000313" key="5">
    <source>
        <dbReference type="Proteomes" id="UP000218231"/>
    </source>
</evidence>
<proteinExistence type="predicted"/>
<feature type="domain" description="GGDEF" evidence="3">
    <location>
        <begin position="1"/>
        <end position="98"/>
    </location>
</feature>
<dbReference type="Gene3D" id="3.30.70.270">
    <property type="match status" value="1"/>
</dbReference>
<accession>A0A2A2KGS2</accession>
<evidence type="ECO:0000256" key="2">
    <source>
        <dbReference type="SAM" id="MobiDB-lite"/>
    </source>
</evidence>
<gene>
    <name evidence="4" type="ORF">WR25_07321</name>
</gene>
<dbReference type="AlphaFoldDB" id="A0A2A2KGS2"/>
<protein>
    <recommendedName>
        <fullName evidence="3">GGDEF domain-containing protein</fullName>
    </recommendedName>
</protein>
<dbReference type="GO" id="GO:0052621">
    <property type="term" value="F:diguanylate cyclase activity"/>
    <property type="evidence" value="ECO:0007669"/>
    <property type="project" value="TreeGrafter"/>
</dbReference>
<evidence type="ECO:0000256" key="1">
    <source>
        <dbReference type="ARBA" id="ARBA00023239"/>
    </source>
</evidence>
<dbReference type="InterPro" id="IPR043128">
    <property type="entry name" value="Rev_trsase/Diguanyl_cyclase"/>
</dbReference>
<name>A0A2A2KGS2_9BILA</name>
<feature type="compositionally biased region" description="Basic and acidic residues" evidence="2">
    <location>
        <begin position="1"/>
        <end position="16"/>
    </location>
</feature>
<dbReference type="InterPro" id="IPR050469">
    <property type="entry name" value="Diguanylate_Cyclase"/>
</dbReference>